<evidence type="ECO:0000256" key="4">
    <source>
        <dbReference type="ARBA" id="ARBA00007937"/>
    </source>
</evidence>
<dbReference type="Pfam" id="PF01553">
    <property type="entry name" value="Acyltransferase"/>
    <property type="match status" value="1"/>
</dbReference>
<comment type="pathway">
    <text evidence="2">Phospholipid metabolism; CDP-diacylglycerol biosynthesis; CDP-diacylglycerol from sn-glycerol 3-phosphate: step 1/3.</text>
</comment>
<evidence type="ECO:0000256" key="13">
    <source>
        <dbReference type="ARBA" id="ARBA00023315"/>
    </source>
</evidence>
<dbReference type="EC" id="2.3.1.15" evidence="5"/>
<dbReference type="NCBIfam" id="TIGR03703">
    <property type="entry name" value="plsB"/>
    <property type="match status" value="1"/>
</dbReference>
<keyword evidence="10" id="KW-0472">Membrane</keyword>
<evidence type="ECO:0000256" key="6">
    <source>
        <dbReference type="ARBA" id="ARBA00013432"/>
    </source>
</evidence>
<dbReference type="PIRSF" id="PIRSF500064">
    <property type="entry name" value="GPAT"/>
    <property type="match status" value="1"/>
</dbReference>
<dbReference type="eggNOG" id="COG2937">
    <property type="taxonomic scope" value="Bacteria"/>
</dbReference>
<evidence type="ECO:0000256" key="14">
    <source>
        <dbReference type="ARBA" id="ARBA00048427"/>
    </source>
</evidence>
<evidence type="ECO:0000256" key="9">
    <source>
        <dbReference type="ARBA" id="ARBA00022679"/>
    </source>
</evidence>
<dbReference type="RefSeq" id="WP_011768621.1">
    <property type="nucleotide sequence ID" value="NC_008709.1"/>
</dbReference>
<dbReference type="HOGENOM" id="CLU_015407_0_0_6"/>
<evidence type="ECO:0000256" key="11">
    <source>
        <dbReference type="ARBA" id="ARBA00023209"/>
    </source>
</evidence>
<dbReference type="AlphaFoldDB" id="A1SRE7"/>
<keyword evidence="11" id="KW-0443">Lipid metabolism</keyword>
<gene>
    <name evidence="16" type="ordered locus">Ping_0194</name>
</gene>
<dbReference type="InterPro" id="IPR022284">
    <property type="entry name" value="GPAT/DHAPAT"/>
</dbReference>
<dbReference type="Proteomes" id="UP000000639">
    <property type="component" value="Chromosome"/>
</dbReference>
<keyword evidence="8" id="KW-0444">Lipid biosynthesis</keyword>
<evidence type="ECO:0000256" key="7">
    <source>
        <dbReference type="ARBA" id="ARBA00022475"/>
    </source>
</evidence>
<keyword evidence="13 16" id="KW-0012">Acyltransferase</keyword>
<evidence type="ECO:0000256" key="5">
    <source>
        <dbReference type="ARBA" id="ARBA00013113"/>
    </source>
</evidence>
<evidence type="ECO:0000313" key="17">
    <source>
        <dbReference type="Proteomes" id="UP000000639"/>
    </source>
</evidence>
<feature type="domain" description="Phospholipid/glycerol acyltransferase" evidence="15">
    <location>
        <begin position="311"/>
        <end position="438"/>
    </location>
</feature>
<dbReference type="CDD" id="cd07993">
    <property type="entry name" value="LPLAT_DHAPAT-like"/>
    <property type="match status" value="1"/>
</dbReference>
<dbReference type="InterPro" id="IPR028354">
    <property type="entry name" value="GPAT_PlsB"/>
</dbReference>
<accession>A1SRE7</accession>
<dbReference type="SUPFAM" id="SSF69593">
    <property type="entry name" value="Glycerol-3-phosphate (1)-acyltransferase"/>
    <property type="match status" value="1"/>
</dbReference>
<keyword evidence="12" id="KW-1208">Phospholipid metabolism</keyword>
<dbReference type="InterPro" id="IPR041728">
    <property type="entry name" value="GPAT/DHAPAT_LPLAT"/>
</dbReference>
<dbReference type="GO" id="GO:0004366">
    <property type="term" value="F:glycerol-3-phosphate O-acyltransferase activity"/>
    <property type="evidence" value="ECO:0007669"/>
    <property type="project" value="UniProtKB-EC"/>
</dbReference>
<organism evidence="16 17">
    <name type="scientific">Psychromonas ingrahamii (strain DSM 17664 / CCUG 51855 / 37)</name>
    <dbReference type="NCBI Taxonomy" id="357804"/>
    <lineage>
        <taxon>Bacteria</taxon>
        <taxon>Pseudomonadati</taxon>
        <taxon>Pseudomonadota</taxon>
        <taxon>Gammaproteobacteria</taxon>
        <taxon>Alteromonadales</taxon>
        <taxon>Psychromonadaceae</taxon>
        <taxon>Psychromonas</taxon>
    </lineage>
</organism>
<keyword evidence="11" id="KW-0594">Phospholipid biosynthesis</keyword>
<sequence length="799" mass="91433">MLVKGSIFHRVINKYWVSNHYVPVNPVAELQLDLSRPIIYLVAQNCASDLLALQSCCLQAGLPDPYRPINVDQENLSATIFIDDSVLSSPKAQLQDAAYLRQYQQLLTLHRRLPNLNIQLLPVTFYWGRNPGKQGRRSCFDRVEQRSVGSLHKIGIVLKNGKDHLLRFNKPISIAALRHRLDPQKSDQQKNSDSKQSANKLAKIALTYFANQKRYSIGPKLPNRSAMIEAVLQQPLLRKTIRTAALREQCSEQQVDRQCRKYLLEISANFSYPLLRVFRLILKGLWNHLYRGIEVNHAEAVRQANQSGAEIIYLPCHRSHMDYLLLSYLLVEQGLVAPHVAAGVNLSFFPLGPIFRRSGAFFLRRTFKGAPLYAAIFNAYFSMLFKQGYPIEFFSEGGRSRTGRLLPPKTGLLATTLQTYLNQPERNVILVPIYIGYDHIMEVNTYIKELSGQKKEKESVWQLLAAVKQLGNFGRVFVNFGVPINIKKHFDQQTPNWQKAGVDDRQFKIQVQQVARQVMVGINQATAVSALPLCAAILLASKNFQSKKTVFLALLDKHQQLLGLKSENSSLTYAKEKNCLVYRQALSMNKFEQDGERVFCSKNQAMQLNYYRNNIVHVFALPSLVCHVLGYLMRINKTLSFDNIIYYGAKVYPFLAADYFLKIPVNIALLLENELSQLRAIGVFKFEKGRYSVVDAVLFNVLAQHLQETFLRYQQLFVLLLSCKYWSNVDHRAICVQAKENCQPSSIDFFDEKVTHVFLQTMQNEYPDFVTQEQGEILQDLFAPFCSIDLQPIEKEKKC</sequence>
<comment type="pathway">
    <text evidence="3">Lipid metabolism.</text>
</comment>
<evidence type="ECO:0000256" key="1">
    <source>
        <dbReference type="ARBA" id="ARBA00004413"/>
    </source>
</evidence>
<dbReference type="GO" id="GO:0005886">
    <property type="term" value="C:plasma membrane"/>
    <property type="evidence" value="ECO:0007669"/>
    <property type="project" value="UniProtKB-SubCell"/>
</dbReference>
<dbReference type="NCBIfam" id="NF003441">
    <property type="entry name" value="PRK04974.1"/>
    <property type="match status" value="1"/>
</dbReference>
<evidence type="ECO:0000256" key="10">
    <source>
        <dbReference type="ARBA" id="ARBA00023136"/>
    </source>
</evidence>
<dbReference type="OrthoDB" id="335193at2"/>
<proteinExistence type="inferred from homology"/>
<dbReference type="GO" id="GO:0016024">
    <property type="term" value="P:CDP-diacylglycerol biosynthetic process"/>
    <property type="evidence" value="ECO:0007669"/>
    <property type="project" value="UniProtKB-UniPathway"/>
</dbReference>
<dbReference type="GO" id="GO:0006631">
    <property type="term" value="P:fatty acid metabolic process"/>
    <property type="evidence" value="ECO:0007669"/>
    <property type="project" value="TreeGrafter"/>
</dbReference>
<evidence type="ECO:0000313" key="16">
    <source>
        <dbReference type="EMBL" id="ABM02062.1"/>
    </source>
</evidence>
<dbReference type="InterPro" id="IPR002123">
    <property type="entry name" value="Plipid/glycerol_acylTrfase"/>
</dbReference>
<dbReference type="KEGG" id="pin:Ping_0194"/>
<keyword evidence="7" id="KW-1003">Cell membrane</keyword>
<comment type="catalytic activity">
    <reaction evidence="14">
        <text>sn-glycerol 3-phosphate + an acyl-CoA = a 1-acyl-sn-glycero-3-phosphate + CoA</text>
        <dbReference type="Rhea" id="RHEA:15325"/>
        <dbReference type="ChEBI" id="CHEBI:57287"/>
        <dbReference type="ChEBI" id="CHEBI:57597"/>
        <dbReference type="ChEBI" id="CHEBI:57970"/>
        <dbReference type="ChEBI" id="CHEBI:58342"/>
        <dbReference type="EC" id="2.3.1.15"/>
    </reaction>
</comment>
<keyword evidence="17" id="KW-1185">Reference proteome</keyword>
<evidence type="ECO:0000259" key="15">
    <source>
        <dbReference type="SMART" id="SM00563"/>
    </source>
</evidence>
<dbReference type="PANTHER" id="PTHR12563">
    <property type="entry name" value="GLYCEROL-3-PHOSPHATE ACYLTRANSFERASE"/>
    <property type="match status" value="1"/>
</dbReference>
<dbReference type="Pfam" id="PF19277">
    <property type="entry name" value="GPAT_C"/>
    <property type="match status" value="1"/>
</dbReference>
<evidence type="ECO:0000256" key="3">
    <source>
        <dbReference type="ARBA" id="ARBA00005189"/>
    </source>
</evidence>
<protein>
    <recommendedName>
        <fullName evidence="6">Glycerol-3-phosphate acyltransferase</fullName>
        <ecNumber evidence="5">2.3.1.15</ecNumber>
    </recommendedName>
</protein>
<evidence type="ECO:0000256" key="2">
    <source>
        <dbReference type="ARBA" id="ARBA00004765"/>
    </source>
</evidence>
<comment type="similarity">
    <text evidence="4">Belongs to the GPAT/DAPAT family.</text>
</comment>
<keyword evidence="9 16" id="KW-0808">Transferase</keyword>
<dbReference type="InterPro" id="IPR045520">
    <property type="entry name" value="GPAT/DHAPAT_C"/>
</dbReference>
<name>A1SRE7_PSYIN</name>
<dbReference type="SMART" id="SM00563">
    <property type="entry name" value="PlsC"/>
    <property type="match status" value="1"/>
</dbReference>
<comment type="subcellular location">
    <subcellularLocation>
        <location evidence="1">Cell membrane</location>
        <topology evidence="1">Peripheral membrane protein</topology>
        <orientation evidence="1">Cytoplasmic side</orientation>
    </subcellularLocation>
</comment>
<dbReference type="UniPathway" id="UPA00557">
    <property type="reaction ID" value="UER00612"/>
</dbReference>
<dbReference type="PIRSF" id="PIRSF000437">
    <property type="entry name" value="GPAT_DHAPAT"/>
    <property type="match status" value="1"/>
</dbReference>
<reference evidence="16 17" key="1">
    <citation type="submission" date="2007-01" db="EMBL/GenBank/DDBJ databases">
        <title>Complete sequence of Psychromonas ingrahamii 37.</title>
        <authorList>
            <consortium name="US DOE Joint Genome Institute"/>
            <person name="Copeland A."/>
            <person name="Lucas S."/>
            <person name="Lapidus A."/>
            <person name="Barry K."/>
            <person name="Detter J.C."/>
            <person name="Glavina del Rio T."/>
            <person name="Hammon N."/>
            <person name="Israni S."/>
            <person name="Dalin E."/>
            <person name="Tice H."/>
            <person name="Pitluck S."/>
            <person name="Thompson L.S."/>
            <person name="Brettin T."/>
            <person name="Bruce D."/>
            <person name="Han C."/>
            <person name="Tapia R."/>
            <person name="Schmutz J."/>
            <person name="Larimer F."/>
            <person name="Land M."/>
            <person name="Hauser L."/>
            <person name="Kyrpides N."/>
            <person name="Ivanova N."/>
            <person name="Staley J."/>
            <person name="Richardson P."/>
        </authorList>
    </citation>
    <scope>NUCLEOTIDE SEQUENCE [LARGE SCALE GENOMIC DNA]</scope>
    <source>
        <strain evidence="16 17">37</strain>
    </source>
</reference>
<dbReference type="STRING" id="357804.Ping_0194"/>
<evidence type="ECO:0000256" key="8">
    <source>
        <dbReference type="ARBA" id="ARBA00022516"/>
    </source>
</evidence>
<dbReference type="PANTHER" id="PTHR12563:SF17">
    <property type="entry name" value="DIHYDROXYACETONE PHOSPHATE ACYLTRANSFERASE"/>
    <property type="match status" value="1"/>
</dbReference>
<dbReference type="EMBL" id="CP000510">
    <property type="protein sequence ID" value="ABM02062.1"/>
    <property type="molecule type" value="Genomic_DNA"/>
</dbReference>
<evidence type="ECO:0000256" key="12">
    <source>
        <dbReference type="ARBA" id="ARBA00023264"/>
    </source>
</evidence>